<dbReference type="Proteomes" id="UP000095286">
    <property type="component" value="Unplaced"/>
</dbReference>
<sequence>MNNEHGEDGGVMNLAESERSSPLSTSSHNNIIDQLTDNISQRNSDKENDLAENNNQRDSDKENEDGYGDDEEEDDERNEEFVPLSLEDEFDIDDGLFDEYGSEDHSNDGAEGSSKTPAVNARAVHNALERRRRDNIKDMFGLLKSKIPDLNCDKTSSRTQILKRCIELIDESSDTVKKLRTECEILERENQGLEAELRELVNGLESDESEHSQDEVSDSGESDIDESSEDENKLEDTDSESS</sequence>
<proteinExistence type="predicted"/>
<dbReference type="WBParaSite" id="RSKR_0000153900.1">
    <property type="protein sequence ID" value="RSKR_0000153900.1"/>
    <property type="gene ID" value="RSKR_0000153900"/>
</dbReference>
<accession>A0AC35TKQ5</accession>
<evidence type="ECO:0000313" key="1">
    <source>
        <dbReference type="Proteomes" id="UP000095286"/>
    </source>
</evidence>
<reference evidence="2" key="1">
    <citation type="submission" date="2016-11" db="UniProtKB">
        <authorList>
            <consortium name="WormBaseParasite"/>
        </authorList>
    </citation>
    <scope>IDENTIFICATION</scope>
    <source>
        <strain evidence="2">KR3021</strain>
    </source>
</reference>
<name>A0AC35TKQ5_9BILA</name>
<organism evidence="1 2">
    <name type="scientific">Rhabditophanes sp. KR3021</name>
    <dbReference type="NCBI Taxonomy" id="114890"/>
    <lineage>
        <taxon>Eukaryota</taxon>
        <taxon>Metazoa</taxon>
        <taxon>Ecdysozoa</taxon>
        <taxon>Nematoda</taxon>
        <taxon>Chromadorea</taxon>
        <taxon>Rhabditida</taxon>
        <taxon>Tylenchina</taxon>
        <taxon>Panagrolaimomorpha</taxon>
        <taxon>Strongyloidoidea</taxon>
        <taxon>Alloionematidae</taxon>
        <taxon>Rhabditophanes</taxon>
    </lineage>
</organism>
<evidence type="ECO:0000313" key="2">
    <source>
        <dbReference type="WBParaSite" id="RSKR_0000153900.1"/>
    </source>
</evidence>
<protein>
    <submittedName>
        <fullName evidence="2">BHLH domain-containing protein</fullName>
    </submittedName>
</protein>